<keyword evidence="5" id="KW-1185">Reference proteome</keyword>
<name>A0A4R3LCA7_9BURK</name>
<dbReference type="RefSeq" id="WP_132962796.1">
    <property type="nucleotide sequence ID" value="NZ_DAIPFN010000004.1"/>
</dbReference>
<dbReference type="EMBL" id="VJNC01000007">
    <property type="protein sequence ID" value="TSE22118.1"/>
    <property type="molecule type" value="Genomic_DNA"/>
</dbReference>
<dbReference type="Proteomes" id="UP000295536">
    <property type="component" value="Unassembled WGS sequence"/>
</dbReference>
<keyword evidence="1" id="KW-0812">Transmembrane</keyword>
<evidence type="ECO:0000313" key="5">
    <source>
        <dbReference type="Proteomes" id="UP000315577"/>
    </source>
</evidence>
<dbReference type="EMBL" id="SMAH01000009">
    <property type="protein sequence ID" value="TCS97489.1"/>
    <property type="molecule type" value="Genomic_DNA"/>
</dbReference>
<evidence type="ECO:0000313" key="4">
    <source>
        <dbReference type="Proteomes" id="UP000295536"/>
    </source>
</evidence>
<dbReference type="InterPro" id="IPR021320">
    <property type="entry name" value="DUF2905"/>
</dbReference>
<gene>
    <name evidence="2" type="ORF">EDC36_10991</name>
    <name evidence="3" type="ORF">Tigna_01285</name>
</gene>
<accession>A0A4R3LCA7</accession>
<keyword evidence="1" id="KW-0472">Membrane</keyword>
<dbReference type="AlphaFoldDB" id="A0A4R3LCA7"/>
<keyword evidence="1" id="KW-1133">Transmembrane helix</keyword>
<dbReference type="Proteomes" id="UP000315577">
    <property type="component" value="Unassembled WGS sequence"/>
</dbReference>
<organism evidence="2 4">
    <name type="scientific">Tepidimonas ignava</name>
    <dbReference type="NCBI Taxonomy" id="114249"/>
    <lineage>
        <taxon>Bacteria</taxon>
        <taxon>Pseudomonadati</taxon>
        <taxon>Pseudomonadota</taxon>
        <taxon>Betaproteobacteria</taxon>
        <taxon>Burkholderiales</taxon>
        <taxon>Tepidimonas</taxon>
    </lineage>
</organism>
<evidence type="ECO:0000313" key="2">
    <source>
        <dbReference type="EMBL" id="TCS97489.1"/>
    </source>
</evidence>
<reference evidence="2 4" key="1">
    <citation type="submission" date="2019-03" db="EMBL/GenBank/DDBJ databases">
        <title>Genomic Encyclopedia of Type Strains, Phase IV (KMG-IV): sequencing the most valuable type-strain genomes for metagenomic binning, comparative biology and taxonomic classification.</title>
        <authorList>
            <person name="Goeker M."/>
        </authorList>
    </citation>
    <scope>NUCLEOTIDE SEQUENCE [LARGE SCALE GENOMIC DNA]</scope>
    <source>
        <strain evidence="2 4">DSM 12034</strain>
    </source>
</reference>
<evidence type="ECO:0000313" key="3">
    <source>
        <dbReference type="EMBL" id="TSE22118.1"/>
    </source>
</evidence>
<sequence>MLRWLLVTLLALVLINGLWPWLRRLGLGRLPGDFEFQLFGRTWFIPLASTLLLSLLAAALARWL</sequence>
<feature type="transmembrane region" description="Helical" evidence="1">
    <location>
        <begin position="44"/>
        <end position="63"/>
    </location>
</feature>
<protein>
    <submittedName>
        <fullName evidence="2">DUF2905 family protein</fullName>
    </submittedName>
</protein>
<proteinExistence type="predicted"/>
<reference evidence="3 5" key="2">
    <citation type="submission" date="2019-07" db="EMBL/GenBank/DDBJ databases">
        <title>Tepidimonas ignava SPS-1037 draft genome.</title>
        <authorList>
            <person name="Da Costa M.S."/>
            <person name="Froufe H.J.C."/>
            <person name="Egas C."/>
            <person name="Albuquerque L."/>
        </authorList>
    </citation>
    <scope>NUCLEOTIDE SEQUENCE [LARGE SCALE GENOMIC DNA]</scope>
    <source>
        <strain evidence="3 5">SPS-1037</strain>
    </source>
</reference>
<comment type="caution">
    <text evidence="2">The sequence shown here is derived from an EMBL/GenBank/DDBJ whole genome shotgun (WGS) entry which is preliminary data.</text>
</comment>
<dbReference type="Pfam" id="PF11146">
    <property type="entry name" value="DUF2905"/>
    <property type="match status" value="1"/>
</dbReference>
<evidence type="ECO:0000256" key="1">
    <source>
        <dbReference type="SAM" id="Phobius"/>
    </source>
</evidence>